<feature type="transmembrane region" description="Helical" evidence="8">
    <location>
        <begin position="366"/>
        <end position="397"/>
    </location>
</feature>
<feature type="transmembrane region" description="Helical" evidence="8">
    <location>
        <begin position="80"/>
        <end position="103"/>
    </location>
</feature>
<keyword evidence="5 8" id="KW-1133">Transmembrane helix</keyword>
<keyword evidence="6 8" id="KW-0472">Membrane</keyword>
<feature type="transmembrane region" description="Helical" evidence="8">
    <location>
        <begin position="339"/>
        <end position="360"/>
    </location>
</feature>
<comment type="subcellular location">
    <subcellularLocation>
        <location evidence="1">Cell membrane</location>
        <topology evidence="1">Multi-pass membrane protein</topology>
    </subcellularLocation>
</comment>
<feature type="transmembrane region" description="Helical" evidence="8">
    <location>
        <begin position="175"/>
        <end position="194"/>
    </location>
</feature>
<dbReference type="PANTHER" id="PTHR23513:SF6">
    <property type="entry name" value="MAJOR FACILITATOR SUPERFAMILY ASSOCIATED DOMAIN-CONTAINING PROTEIN"/>
    <property type="match status" value="1"/>
</dbReference>
<gene>
    <name evidence="10" type="ORF">KV394_01970</name>
</gene>
<name>A0ABY4IB11_9MICO</name>
<dbReference type="Pfam" id="PF05977">
    <property type="entry name" value="MFS_3"/>
    <property type="match status" value="1"/>
</dbReference>
<feature type="region of interest" description="Disordered" evidence="7">
    <location>
        <begin position="411"/>
        <end position="438"/>
    </location>
</feature>
<evidence type="ECO:0000256" key="1">
    <source>
        <dbReference type="ARBA" id="ARBA00004651"/>
    </source>
</evidence>
<dbReference type="Gene3D" id="1.20.1250.20">
    <property type="entry name" value="MFS general substrate transporter like domains"/>
    <property type="match status" value="1"/>
</dbReference>
<reference evidence="10 11" key="1">
    <citation type="submission" date="2021-06" db="EMBL/GenBank/DDBJ databases">
        <title>Genome-based taxonomic framework of Microbacterium strains isolated from marine environment, the description of four new species and reclassification of four preexisting species.</title>
        <authorList>
            <person name="Lee S.D."/>
            <person name="Kim S.-M."/>
            <person name="Byeon Y.-S."/>
            <person name="Yang H.L."/>
            <person name="Kim I.S."/>
        </authorList>
    </citation>
    <scope>NUCLEOTIDE SEQUENCE [LARGE SCALE GENOMIC DNA]</scope>
    <source>
        <strain evidence="10 11">SSW1-51</strain>
    </source>
</reference>
<evidence type="ECO:0000313" key="11">
    <source>
        <dbReference type="Proteomes" id="UP000831467"/>
    </source>
</evidence>
<dbReference type="InterPro" id="IPR036259">
    <property type="entry name" value="MFS_trans_sf"/>
</dbReference>
<dbReference type="InterPro" id="IPR020846">
    <property type="entry name" value="MFS_dom"/>
</dbReference>
<evidence type="ECO:0000256" key="4">
    <source>
        <dbReference type="ARBA" id="ARBA00022692"/>
    </source>
</evidence>
<feature type="transmembrane region" description="Helical" evidence="8">
    <location>
        <begin position="109"/>
        <end position="131"/>
    </location>
</feature>
<dbReference type="PANTHER" id="PTHR23513">
    <property type="entry name" value="INTEGRAL MEMBRANE EFFLUX PROTEIN-RELATED"/>
    <property type="match status" value="1"/>
</dbReference>
<evidence type="ECO:0000313" key="10">
    <source>
        <dbReference type="EMBL" id="UPL09947.1"/>
    </source>
</evidence>
<keyword evidence="3" id="KW-1003">Cell membrane</keyword>
<dbReference type="InterPro" id="IPR010290">
    <property type="entry name" value="TM_effector"/>
</dbReference>
<feature type="transmembrane region" description="Helical" evidence="8">
    <location>
        <begin position="51"/>
        <end position="73"/>
    </location>
</feature>
<keyword evidence="2" id="KW-0813">Transport</keyword>
<feature type="transmembrane region" description="Helical" evidence="8">
    <location>
        <begin position="313"/>
        <end position="332"/>
    </location>
</feature>
<evidence type="ECO:0000256" key="7">
    <source>
        <dbReference type="SAM" id="MobiDB-lite"/>
    </source>
</evidence>
<keyword evidence="11" id="KW-1185">Reference proteome</keyword>
<dbReference type="Proteomes" id="UP000831467">
    <property type="component" value="Chromosome"/>
</dbReference>
<sequence>MHPRVPRPPLPPAFTRLSWSSVLTQFAEQIALVAVPLAAVLLLGADAAGTALLQVAQTLPFLLLAIPFGLLVDRSSPRRLLLLSEALRASTLVAVIVLLALDALRFESLLALGFAGAVGTMGISVAVPAAVPRTVSRDRLVDANRWLELGRSAAFIGGPAVAGAIVSLGGADTAFVVATVACLAALAVLARTDIPARVAAPRTTPWRDIGEGLRFAFSHALLRPMIVTSFVFNVGWFQLQSVFVVYALDRLGMTPATVGAAMAVYGGGMVIGALLAPVLSRRFALGALTMLGPLGGFAAALLMAATLWVPAPAFAFAAYLLFGLGPVLWTIGTTSLRQAVTPVSMIGRVSSVLVVATYGARPVGAALGAVVAAGVGVEACIVLCAGVFAAQLGYVLLSALRRVREIPADPADAAVEATPPDESAGGRTAPSARGSASE</sequence>
<dbReference type="CDD" id="cd06173">
    <property type="entry name" value="MFS_MefA_like"/>
    <property type="match status" value="1"/>
</dbReference>
<evidence type="ECO:0000256" key="5">
    <source>
        <dbReference type="ARBA" id="ARBA00022989"/>
    </source>
</evidence>
<keyword evidence="4 8" id="KW-0812">Transmembrane</keyword>
<dbReference type="PROSITE" id="PS50850">
    <property type="entry name" value="MFS"/>
    <property type="match status" value="1"/>
</dbReference>
<evidence type="ECO:0000256" key="3">
    <source>
        <dbReference type="ARBA" id="ARBA00022475"/>
    </source>
</evidence>
<organism evidence="10 11">
    <name type="scientific">Microbacterium sufflavum</name>
    <dbReference type="NCBI Taxonomy" id="2851649"/>
    <lineage>
        <taxon>Bacteria</taxon>
        <taxon>Bacillati</taxon>
        <taxon>Actinomycetota</taxon>
        <taxon>Actinomycetes</taxon>
        <taxon>Micrococcales</taxon>
        <taxon>Microbacteriaceae</taxon>
        <taxon>Microbacterium</taxon>
    </lineage>
</organism>
<evidence type="ECO:0000256" key="8">
    <source>
        <dbReference type="SAM" id="Phobius"/>
    </source>
</evidence>
<dbReference type="SUPFAM" id="SSF103473">
    <property type="entry name" value="MFS general substrate transporter"/>
    <property type="match status" value="1"/>
</dbReference>
<dbReference type="EMBL" id="CP078076">
    <property type="protein sequence ID" value="UPL09947.1"/>
    <property type="molecule type" value="Genomic_DNA"/>
</dbReference>
<feature type="transmembrane region" description="Helical" evidence="8">
    <location>
        <begin position="256"/>
        <end position="276"/>
    </location>
</feature>
<evidence type="ECO:0000259" key="9">
    <source>
        <dbReference type="PROSITE" id="PS50850"/>
    </source>
</evidence>
<accession>A0ABY4IB11</accession>
<dbReference type="RefSeq" id="WP_247982161.1">
    <property type="nucleotide sequence ID" value="NZ_CP078076.1"/>
</dbReference>
<feature type="transmembrane region" description="Helical" evidence="8">
    <location>
        <begin position="283"/>
        <end position="307"/>
    </location>
</feature>
<protein>
    <submittedName>
        <fullName evidence="10">MFS transporter</fullName>
    </submittedName>
</protein>
<evidence type="ECO:0000256" key="6">
    <source>
        <dbReference type="ARBA" id="ARBA00023136"/>
    </source>
</evidence>
<proteinExistence type="predicted"/>
<feature type="transmembrane region" description="Helical" evidence="8">
    <location>
        <begin position="152"/>
        <end position="169"/>
    </location>
</feature>
<evidence type="ECO:0000256" key="2">
    <source>
        <dbReference type="ARBA" id="ARBA00022448"/>
    </source>
</evidence>
<feature type="domain" description="Major facilitator superfamily (MFS) profile" evidence="9">
    <location>
        <begin position="1"/>
        <end position="402"/>
    </location>
</feature>